<proteinExistence type="predicted"/>
<gene>
    <name evidence="1" type="ORF">V1517DRAFT_195221</name>
</gene>
<keyword evidence="1" id="KW-0378">Hydrolase</keyword>
<reference evidence="2" key="1">
    <citation type="journal article" date="2024" name="Front. Bioeng. Biotechnol.">
        <title>Genome-scale model development and genomic sequencing of the oleaginous clade Lipomyces.</title>
        <authorList>
            <person name="Czajka J.J."/>
            <person name="Han Y."/>
            <person name="Kim J."/>
            <person name="Mondo S.J."/>
            <person name="Hofstad B.A."/>
            <person name="Robles A."/>
            <person name="Haridas S."/>
            <person name="Riley R."/>
            <person name="LaButti K."/>
            <person name="Pangilinan J."/>
            <person name="Andreopoulos W."/>
            <person name="Lipzen A."/>
            <person name="Yan J."/>
            <person name="Wang M."/>
            <person name="Ng V."/>
            <person name="Grigoriev I.V."/>
            <person name="Spatafora J.W."/>
            <person name="Magnuson J.K."/>
            <person name="Baker S.E."/>
            <person name="Pomraning K.R."/>
        </authorList>
    </citation>
    <scope>NUCLEOTIDE SEQUENCE [LARGE SCALE GENOMIC DNA]</scope>
    <source>
        <strain evidence="2">CBS 10300</strain>
    </source>
</reference>
<keyword evidence="1" id="KW-0808">Transferase</keyword>
<accession>A0ACC3TIR0</accession>
<dbReference type="Proteomes" id="UP001489719">
    <property type="component" value="Unassembled WGS sequence"/>
</dbReference>
<evidence type="ECO:0000313" key="1">
    <source>
        <dbReference type="EMBL" id="KAK9320821.1"/>
    </source>
</evidence>
<organism evidence="1 2">
    <name type="scientific">Lipomyces orientalis</name>
    <dbReference type="NCBI Taxonomy" id="1233043"/>
    <lineage>
        <taxon>Eukaryota</taxon>
        <taxon>Fungi</taxon>
        <taxon>Dikarya</taxon>
        <taxon>Ascomycota</taxon>
        <taxon>Saccharomycotina</taxon>
        <taxon>Lipomycetes</taxon>
        <taxon>Lipomycetales</taxon>
        <taxon>Lipomycetaceae</taxon>
        <taxon>Lipomyces</taxon>
    </lineage>
</organism>
<name>A0ACC3TIR0_9ASCO</name>
<protein>
    <submittedName>
        <fullName evidence="1">Acyl transferase/acyl hydrolase/lysophospholipase</fullName>
    </submittedName>
</protein>
<dbReference type="EMBL" id="MU970115">
    <property type="protein sequence ID" value="KAK9320821.1"/>
    <property type="molecule type" value="Genomic_DNA"/>
</dbReference>
<sequence>MLWFRSGWPWWARIGQVHATANAQLKKHINWDIGRKGFSFTTCSSWIKSSRGVGEDSKLSRSDYARAAAWAFFAAGAFGATVITLQKSEAPILSEEPPKKESESGTWISLTEYYNHLQAAMAQIGDTSWDSVVETMRDSVSYSISLPAWMRKIQHVMDTESKDSLGYEIVEDSTDITLNPEIAWSPAYVRLGTQLSNEEAKFRNNRRKFTKKGIARYLDIPESSIDERDIPTIAITGSGGGYRAMIATCGYISALQETGLFDCTTYLAGVSGSTWLMALFYSLAEYNTTTLIDHIKARTGIHIAFLPAAMELLATAPTDKYLLHGIIEKMHYGYTGVSIADIYGVLLSSRLLVPKNEVIVDRDSLKISSQRRIVDTGAAPMPIYTAVRHEIGLTGAEQEAVDESATQPEKTAIQETKKRESWFQWFEFTPYEVGCEEVGAWIPTWSLGRKWRNGASVEAPVPELNLTLLLGTFGSAFCATLSHFYKEVRPALPDIAISQSLDNIINEKDADLKEVHPITPAGIPNYLLGMKSYLPQTCPESMHTAKDISLMDAGLDNNLAMYPLLRPEREVDMILAFDCSADLPDVPWLELTAGYTKKRGILGWPVEAGWPKGEDFERDLKMMEESQEVESTGKALGKVQKEKEKDRRRKKGKQSSGSAEAAAKTLGPVTIWTGTIEEKSADSVTMNESENADKIDEEYKLRSPNAGITVVYCPLIPNKKLPGVDPDTSPYMSTWNFVYTADDVDNVIALAQTNFNEGEARIRRAVRLIYERKKQQRVERERAQKELWRDSILHSRRSA</sequence>
<keyword evidence="2" id="KW-1185">Reference proteome</keyword>
<comment type="caution">
    <text evidence="1">The sequence shown here is derived from an EMBL/GenBank/DDBJ whole genome shotgun (WGS) entry which is preliminary data.</text>
</comment>
<evidence type="ECO:0000313" key="2">
    <source>
        <dbReference type="Proteomes" id="UP001489719"/>
    </source>
</evidence>